<keyword evidence="1 4" id="KW-0378">Hydrolase</keyword>
<dbReference type="Gene3D" id="3.40.50.1820">
    <property type="entry name" value="alpha/beta hydrolase"/>
    <property type="match status" value="1"/>
</dbReference>
<feature type="domain" description="BD-FAE-like" evidence="3">
    <location>
        <begin position="57"/>
        <end position="252"/>
    </location>
</feature>
<evidence type="ECO:0000259" key="3">
    <source>
        <dbReference type="Pfam" id="PF20434"/>
    </source>
</evidence>
<dbReference type="PANTHER" id="PTHR48081:SF33">
    <property type="entry name" value="KYNURENINE FORMAMIDASE"/>
    <property type="match status" value="1"/>
</dbReference>
<keyword evidence="2" id="KW-0732">Signal</keyword>
<reference evidence="4 5" key="1">
    <citation type="submission" date="2019-12" db="EMBL/GenBank/DDBJ databases">
        <title>Novel species isolated from a subtropical stream in China.</title>
        <authorList>
            <person name="Lu H."/>
        </authorList>
    </citation>
    <scope>NUCLEOTIDE SEQUENCE [LARGE SCALE GENOMIC DNA]</scope>
    <source>
        <strain evidence="4 5">FT127W</strain>
    </source>
</reference>
<name>A0A7X4KRF8_9BURK</name>
<evidence type="ECO:0000313" key="4">
    <source>
        <dbReference type="EMBL" id="MYN11351.1"/>
    </source>
</evidence>
<protein>
    <submittedName>
        <fullName evidence="4">Alpha/beta fold hydrolase</fullName>
    </submittedName>
</protein>
<evidence type="ECO:0000256" key="2">
    <source>
        <dbReference type="SAM" id="SignalP"/>
    </source>
</evidence>
<dbReference type="InterPro" id="IPR050300">
    <property type="entry name" value="GDXG_lipolytic_enzyme"/>
</dbReference>
<dbReference type="GO" id="GO:0016787">
    <property type="term" value="F:hydrolase activity"/>
    <property type="evidence" value="ECO:0007669"/>
    <property type="project" value="UniProtKB-KW"/>
</dbReference>
<dbReference type="Proteomes" id="UP000450676">
    <property type="component" value="Unassembled WGS sequence"/>
</dbReference>
<keyword evidence="5" id="KW-1185">Reference proteome</keyword>
<dbReference type="PANTHER" id="PTHR48081">
    <property type="entry name" value="AB HYDROLASE SUPERFAMILY PROTEIN C4A8.06C"/>
    <property type="match status" value="1"/>
</dbReference>
<feature type="signal peptide" evidence="2">
    <location>
        <begin position="1"/>
        <end position="24"/>
    </location>
</feature>
<accession>A0A7X4KRF8</accession>
<comment type="caution">
    <text evidence="4">The sequence shown here is derived from an EMBL/GenBank/DDBJ whole genome shotgun (WGS) entry which is preliminary data.</text>
</comment>
<organism evidence="4 5">
    <name type="scientific">Pseudoduganella aquatica</name>
    <dbReference type="NCBI Taxonomy" id="2660641"/>
    <lineage>
        <taxon>Bacteria</taxon>
        <taxon>Pseudomonadati</taxon>
        <taxon>Pseudomonadota</taxon>
        <taxon>Betaproteobacteria</taxon>
        <taxon>Burkholderiales</taxon>
        <taxon>Oxalobacteraceae</taxon>
        <taxon>Telluria group</taxon>
        <taxon>Pseudoduganella</taxon>
    </lineage>
</organism>
<feature type="chain" id="PRO_5030685679" evidence="2">
    <location>
        <begin position="25"/>
        <end position="301"/>
    </location>
</feature>
<evidence type="ECO:0000256" key="1">
    <source>
        <dbReference type="ARBA" id="ARBA00022801"/>
    </source>
</evidence>
<evidence type="ECO:0000313" key="5">
    <source>
        <dbReference type="Proteomes" id="UP000450676"/>
    </source>
</evidence>
<dbReference type="RefSeq" id="WP_161075616.1">
    <property type="nucleotide sequence ID" value="NZ_WWCU01000069.1"/>
</dbReference>
<dbReference type="SUPFAM" id="SSF53474">
    <property type="entry name" value="alpha/beta-Hydrolases"/>
    <property type="match status" value="1"/>
</dbReference>
<dbReference type="InterPro" id="IPR029058">
    <property type="entry name" value="AB_hydrolase_fold"/>
</dbReference>
<proteinExistence type="predicted"/>
<dbReference type="Pfam" id="PF20434">
    <property type="entry name" value="BD-FAE"/>
    <property type="match status" value="1"/>
</dbReference>
<sequence length="301" mass="31564">MLTTLRKTLCAAAIAGAAGGSAHAAAPMTLQDYLALDGPAPQQHIAYGSAPSQFAELYKPAGPGPFPVVILIHGGCWTVHFGGIKQMRNVAGALIKNGIAVWNVEYRRVDEEGGGYPGMYQDVATAVDRLKQEAAAHQLDLTRVVAMGHSAGGHLAQWAASRHKLPQSSPVYRAAPLPIPQVISLGGLADLRNEEALIKSSCERDMVQLAGVPSAARPDVFSDTSPAELLPAGVRTVLVTGELDTVSPVRVAQDYARRASAAGDAAEVVVLPNASHYDEVAASSPAWKLVYAEIRKALGLP</sequence>
<gene>
    <name evidence="4" type="ORF">GTP77_28980</name>
</gene>
<dbReference type="EMBL" id="WWCU01000069">
    <property type="protein sequence ID" value="MYN11351.1"/>
    <property type="molecule type" value="Genomic_DNA"/>
</dbReference>
<dbReference type="AlphaFoldDB" id="A0A7X4KRF8"/>
<dbReference type="InterPro" id="IPR049492">
    <property type="entry name" value="BD-FAE-like_dom"/>
</dbReference>